<reference evidence="1 2" key="1">
    <citation type="submission" date="2024-09" db="EMBL/GenBank/DDBJ databases">
        <authorList>
            <person name="Sun Q."/>
            <person name="Mori K."/>
        </authorList>
    </citation>
    <scope>NUCLEOTIDE SEQUENCE [LARGE SCALE GENOMIC DNA]</scope>
    <source>
        <strain evidence="1 2">TBRC 3947</strain>
    </source>
</reference>
<comment type="caution">
    <text evidence="1">The sequence shown here is derived from an EMBL/GenBank/DDBJ whole genome shotgun (WGS) entry which is preliminary data.</text>
</comment>
<dbReference type="InterPro" id="IPR017853">
    <property type="entry name" value="GH"/>
</dbReference>
<gene>
    <name evidence="1" type="ORF">ACFFIA_30720</name>
</gene>
<dbReference type="Gene3D" id="3.20.20.80">
    <property type="entry name" value="Glycosidases"/>
    <property type="match status" value="1"/>
</dbReference>
<proteinExistence type="predicted"/>
<dbReference type="Proteomes" id="UP001589867">
    <property type="component" value="Unassembled WGS sequence"/>
</dbReference>
<evidence type="ECO:0000313" key="1">
    <source>
        <dbReference type="EMBL" id="MFC0532034.1"/>
    </source>
</evidence>
<evidence type="ECO:0008006" key="3">
    <source>
        <dbReference type="Google" id="ProtNLM"/>
    </source>
</evidence>
<dbReference type="RefSeq" id="WP_377257498.1">
    <property type="nucleotide sequence ID" value="NZ_JBHLUH010000064.1"/>
</dbReference>
<dbReference type="EMBL" id="JBHLUH010000064">
    <property type="protein sequence ID" value="MFC0532034.1"/>
    <property type="molecule type" value="Genomic_DNA"/>
</dbReference>
<accession>A0ABV6MC13</accession>
<dbReference type="SUPFAM" id="SSF51445">
    <property type="entry name" value="(Trans)glycosidases"/>
    <property type="match status" value="1"/>
</dbReference>
<organism evidence="1 2">
    <name type="scientific">Phytohabitans kaempferiae</name>
    <dbReference type="NCBI Taxonomy" id="1620943"/>
    <lineage>
        <taxon>Bacteria</taxon>
        <taxon>Bacillati</taxon>
        <taxon>Actinomycetota</taxon>
        <taxon>Actinomycetes</taxon>
        <taxon>Micromonosporales</taxon>
        <taxon>Micromonosporaceae</taxon>
    </lineage>
</organism>
<evidence type="ECO:0000313" key="2">
    <source>
        <dbReference type="Proteomes" id="UP001589867"/>
    </source>
</evidence>
<protein>
    <recommendedName>
        <fullName evidence="3">Glycoside hydrolase family 5 domain-containing protein</fullName>
    </recommendedName>
</protein>
<keyword evidence="2" id="KW-1185">Reference proteome</keyword>
<sequence length="339" mass="38537">MTLVPRDYRGFNYSGSWGTSALDLWQHHDHGLMAVEIARGKGYFPGWNVARWWLSHESYQRKPARFLANFEAGLNIFADHGIAVMPVLFNRWRDPTCDFGGVPLEHIVPWFTNQGNAPDLFQDDDLASRDVTRVQLLFSDYLRAVVGEHLDDPRIAAWDICNEPFSGPYLHDDSSEVRAAEVRWLDWCYRAIKRLGAAQPLTVGNRQYVKAVQLTEHISDFLTFHPYYVGSLTDRENQARWEDRLDQIMAIGRAAGKEVAATETIWGALDDAAHVALAEYTLGELRKRDLGFIVHALHHSLVADLHFPEYGPVGPPECLHFINADGSLRAGHEIFNRFV</sequence>
<name>A0ABV6MC13_9ACTN</name>